<dbReference type="GO" id="GO:0016791">
    <property type="term" value="F:phosphatase activity"/>
    <property type="evidence" value="ECO:0007669"/>
    <property type="project" value="TreeGrafter"/>
</dbReference>
<dbReference type="RefSeq" id="WP_085878101.1">
    <property type="nucleotide sequence ID" value="NZ_FWFZ01000004.1"/>
</dbReference>
<dbReference type="Pfam" id="PF00149">
    <property type="entry name" value="Metallophos"/>
    <property type="match status" value="1"/>
</dbReference>
<dbReference type="InterPro" id="IPR004843">
    <property type="entry name" value="Calcineurin-like_PHP"/>
</dbReference>
<sequence length="242" mass="26868">MHYVIGDIHGQAAELDRALALIEADGGPDAPITFLGDYTDRGPDSRGVLQRLIEGRDAGRPWRFLLGNHDRMFLRFVTQADQHDTHILSGKGWLHPALGGPMTLASYGIDVGDTTRTVYDISLEARARIDPAHMAFLRDLPLYIEEGPNLFVHAGIRPGVPLAEQTEEDLIWIREGFLDHEDPFPWTIVHGHTALDAPAHFGNRIDLDGGAGYGRPLVPAVFDGQDWHTLSDIGRHLLWPEI</sequence>
<protein>
    <submittedName>
        <fullName evidence="2">Diadenosine tetraphosphatase</fullName>
    </submittedName>
</protein>
<accession>A0A1Y5S6M2</accession>
<evidence type="ECO:0000313" key="2">
    <source>
        <dbReference type="EMBL" id="SLN33691.1"/>
    </source>
</evidence>
<feature type="domain" description="Calcineurin-like phosphoesterase" evidence="1">
    <location>
        <begin position="4"/>
        <end position="202"/>
    </location>
</feature>
<evidence type="ECO:0000313" key="3">
    <source>
        <dbReference type="Proteomes" id="UP000193900"/>
    </source>
</evidence>
<dbReference type="InterPro" id="IPR050126">
    <property type="entry name" value="Ap4A_hydrolase"/>
</dbReference>
<proteinExistence type="predicted"/>
<dbReference type="AlphaFoldDB" id="A0A1Y5S6M2"/>
<organism evidence="2 3">
    <name type="scientific">Roseisalinus antarcticus</name>
    <dbReference type="NCBI Taxonomy" id="254357"/>
    <lineage>
        <taxon>Bacteria</taxon>
        <taxon>Pseudomonadati</taxon>
        <taxon>Pseudomonadota</taxon>
        <taxon>Alphaproteobacteria</taxon>
        <taxon>Rhodobacterales</taxon>
        <taxon>Roseobacteraceae</taxon>
        <taxon>Roseisalinus</taxon>
    </lineage>
</organism>
<gene>
    <name evidence="2" type="ORF">ROA7023_01212</name>
</gene>
<dbReference type="InterPro" id="IPR029052">
    <property type="entry name" value="Metallo-depent_PP-like"/>
</dbReference>
<keyword evidence="3" id="KW-1185">Reference proteome</keyword>
<dbReference type="Proteomes" id="UP000193900">
    <property type="component" value="Unassembled WGS sequence"/>
</dbReference>
<dbReference type="PANTHER" id="PTHR42850:SF4">
    <property type="entry name" value="ZINC-DEPENDENT ENDOPOLYPHOSPHATASE"/>
    <property type="match status" value="1"/>
</dbReference>
<dbReference type="EMBL" id="FWFZ01000004">
    <property type="protein sequence ID" value="SLN33691.1"/>
    <property type="molecule type" value="Genomic_DNA"/>
</dbReference>
<dbReference type="GO" id="GO:0005737">
    <property type="term" value="C:cytoplasm"/>
    <property type="evidence" value="ECO:0007669"/>
    <property type="project" value="TreeGrafter"/>
</dbReference>
<name>A0A1Y5S6M2_9RHOB</name>
<dbReference type="GO" id="GO:0008803">
    <property type="term" value="F:bis(5'-nucleosyl)-tetraphosphatase (symmetrical) activity"/>
    <property type="evidence" value="ECO:0007669"/>
    <property type="project" value="TreeGrafter"/>
</dbReference>
<dbReference type="PANTHER" id="PTHR42850">
    <property type="entry name" value="METALLOPHOSPHOESTERASE"/>
    <property type="match status" value="1"/>
</dbReference>
<dbReference type="SUPFAM" id="SSF56300">
    <property type="entry name" value="Metallo-dependent phosphatases"/>
    <property type="match status" value="1"/>
</dbReference>
<dbReference type="GO" id="GO:0110154">
    <property type="term" value="P:RNA decapping"/>
    <property type="evidence" value="ECO:0007669"/>
    <property type="project" value="TreeGrafter"/>
</dbReference>
<reference evidence="2 3" key="1">
    <citation type="submission" date="2017-03" db="EMBL/GenBank/DDBJ databases">
        <authorList>
            <person name="Afonso C.L."/>
            <person name="Miller P.J."/>
            <person name="Scott M.A."/>
            <person name="Spackman E."/>
            <person name="Goraichik I."/>
            <person name="Dimitrov K.M."/>
            <person name="Suarez D.L."/>
            <person name="Swayne D.E."/>
        </authorList>
    </citation>
    <scope>NUCLEOTIDE SEQUENCE [LARGE SCALE GENOMIC DNA]</scope>
    <source>
        <strain evidence="2 3">CECT 7023</strain>
    </source>
</reference>
<dbReference type="OrthoDB" id="9807890at2"/>
<evidence type="ECO:0000259" key="1">
    <source>
        <dbReference type="Pfam" id="PF00149"/>
    </source>
</evidence>
<dbReference type="Gene3D" id="3.60.21.10">
    <property type="match status" value="1"/>
</dbReference>